<dbReference type="AlphaFoldDB" id="B6BJ58"/>
<accession>H1FWZ7</accession>
<evidence type="ECO:0000259" key="1">
    <source>
        <dbReference type="PROSITE" id="PS50234"/>
    </source>
</evidence>
<dbReference type="STRING" id="929558.SMGD1_2050"/>
<name>B6BJ58_SULGG</name>
<evidence type="ECO:0000313" key="2">
    <source>
        <dbReference type="EMBL" id="EHP30573.1"/>
    </source>
</evidence>
<dbReference type="HOGENOM" id="CLU_082324_1_0_7"/>
<evidence type="ECO:0000313" key="3">
    <source>
        <dbReference type="Proteomes" id="UP000006431"/>
    </source>
</evidence>
<protein>
    <submittedName>
        <fullName evidence="2">Protein containing von Willebrand factor, type A domain</fullName>
    </submittedName>
</protein>
<dbReference type="SMART" id="SM00327">
    <property type="entry name" value="VWA"/>
    <property type="match status" value="1"/>
</dbReference>
<dbReference type="PATRIC" id="fig|929558.5.peg.2040"/>
<dbReference type="eggNOG" id="COG4245">
    <property type="taxonomic scope" value="Bacteria"/>
</dbReference>
<dbReference type="PROSITE" id="PS50234">
    <property type="entry name" value="VWFA"/>
    <property type="match status" value="1"/>
</dbReference>
<keyword evidence="3" id="KW-1185">Reference proteome</keyword>
<sequence>MAFNPADFVVEEPKSIPVVLLLDVSYSMQGENIDTLNKAVESMLNSFKKAETMETFIKLSIITFGSENGVDLHTPLTEVSKIDFKPLTVSGSTPMGAAFKMGKAMIEDKDIFKGRDYRPTIVLLSDGEPNDDWRQPLDDFVSTGRTKKCDRMALAIGAADKTVLNMFIEGCENSLFYAEDAENIIDEFKKITMSVTQRTKSVNKNQTINIKESLDNGDINLDDLDNFDI</sequence>
<organism evidence="2 3">
    <name type="scientific">Sulfurimonas gotlandica (strain DSM 19862 / JCM 16533 / GD1)</name>
    <dbReference type="NCBI Taxonomy" id="929558"/>
    <lineage>
        <taxon>Bacteria</taxon>
        <taxon>Pseudomonadati</taxon>
        <taxon>Campylobacterota</taxon>
        <taxon>Epsilonproteobacteria</taxon>
        <taxon>Campylobacterales</taxon>
        <taxon>Sulfurimonadaceae</taxon>
        <taxon>Sulfurimonas</taxon>
    </lineage>
</organism>
<dbReference type="OrthoDB" id="9806395at2"/>
<dbReference type="Proteomes" id="UP000006431">
    <property type="component" value="Unassembled WGS sequence"/>
</dbReference>
<feature type="domain" description="VWFA" evidence="1">
    <location>
        <begin position="17"/>
        <end position="195"/>
    </location>
</feature>
<proteinExistence type="predicted"/>
<reference evidence="2 3" key="1">
    <citation type="journal article" date="2012" name="Proc. Natl. Acad. Sci. U.S.A.">
        <title>Genome and physiology of a model Epsilonproteobacterium responsible for sulfide detoxification in marine oxygen depletion zones.</title>
        <authorList>
            <person name="Grote J."/>
            <person name="Schott T."/>
            <person name="Bruckner C.G."/>
            <person name="Glockner F.O."/>
            <person name="Jost G."/>
            <person name="Teeling H."/>
            <person name="Labrenz M."/>
            <person name="Jurgens K."/>
        </authorList>
    </citation>
    <scope>NUCLEOTIDE SEQUENCE [LARGE SCALE GENOMIC DNA]</scope>
    <source>
        <strain evidence="2 3">GD1</strain>
    </source>
</reference>
<dbReference type="InterPro" id="IPR036465">
    <property type="entry name" value="vWFA_dom_sf"/>
</dbReference>
<dbReference type="InterPro" id="IPR002035">
    <property type="entry name" value="VWF_A"/>
</dbReference>
<gene>
    <name evidence="2" type="ORF">SMGD1_2050</name>
</gene>
<dbReference type="SUPFAM" id="SSF53300">
    <property type="entry name" value="vWA-like"/>
    <property type="match status" value="1"/>
</dbReference>
<dbReference type="RefSeq" id="WP_008335510.1">
    <property type="nucleotide sequence ID" value="NZ_AFRZ01000001.1"/>
</dbReference>
<dbReference type="Gene3D" id="3.40.50.410">
    <property type="entry name" value="von Willebrand factor, type A domain"/>
    <property type="match status" value="1"/>
</dbReference>
<accession>B6BJ58</accession>
<dbReference type="EMBL" id="AFRZ01000001">
    <property type="protein sequence ID" value="EHP30573.1"/>
    <property type="molecule type" value="Genomic_DNA"/>
</dbReference>
<dbReference type="Pfam" id="PF00092">
    <property type="entry name" value="VWA"/>
    <property type="match status" value="1"/>
</dbReference>
<comment type="caution">
    <text evidence="2">The sequence shown here is derived from an EMBL/GenBank/DDBJ whole genome shotgun (WGS) entry which is preliminary data.</text>
</comment>